<feature type="compositionally biased region" description="Acidic residues" evidence="1">
    <location>
        <begin position="362"/>
        <end position="378"/>
    </location>
</feature>
<dbReference type="AlphaFoldDB" id="A0A1I7TET0"/>
<accession>A0A1I7TET0</accession>
<evidence type="ECO:0000313" key="3">
    <source>
        <dbReference type="WBParaSite" id="Csp11.Scaffold595.g5232.t1"/>
    </source>
</evidence>
<proteinExistence type="predicted"/>
<protein>
    <submittedName>
        <fullName evidence="3">Non-structural maintenance of chromosomes element 1 homolog</fullName>
    </submittedName>
</protein>
<evidence type="ECO:0000256" key="1">
    <source>
        <dbReference type="SAM" id="MobiDB-lite"/>
    </source>
</evidence>
<sequence length="399" mass="46075">MDDDDVAPANARVDASADVMPHGDFDLEAIYSNLKLEVPKMEKIVIQAKKFGDSHRYLINQFCLEPMMSTKKMNLLFAKHLTTVKYHKHPEVVMRIQTTPEESRELSKALVKTMNSEDGKMKKTFRPWRFVISTDEKTPNEFVTMTGCSRNSSIISEASDLTKAERALFFAIVEEMITDDGVVPMKVIQQMIQHEPHKILGAKLDIFITRMVRQKYFLMDAEKDNLEISPRTLIELDAWIRAKFSKEIKLCKFCTKIIAKPVYTAECQKCHSLFHFNCFINATNISKQQHIECVKCNEKIFLHDVKERIETKKLEAIAHSRSRGVRRRPSIPVQTVDSDDGEEESSNKNKKKKDKSEVEKTEVDEEETIEETVEEEEASQVATKKRKHKRRTIIDSDSD</sequence>
<dbReference type="WBParaSite" id="Csp11.Scaffold595.g5232.t1">
    <property type="protein sequence ID" value="Csp11.Scaffold595.g5232.t1"/>
    <property type="gene ID" value="Csp11.Scaffold595.g5232"/>
</dbReference>
<dbReference type="PANTHER" id="PTHR20973">
    <property type="entry name" value="NON-SMC ELEMENT 1-RELATED"/>
    <property type="match status" value="1"/>
</dbReference>
<dbReference type="GO" id="GO:0005634">
    <property type="term" value="C:nucleus"/>
    <property type="evidence" value="ECO:0007669"/>
    <property type="project" value="TreeGrafter"/>
</dbReference>
<dbReference type="eggNOG" id="ENOG502TCNU">
    <property type="taxonomic scope" value="Eukaryota"/>
</dbReference>
<evidence type="ECO:0000313" key="2">
    <source>
        <dbReference type="Proteomes" id="UP000095282"/>
    </source>
</evidence>
<dbReference type="InterPro" id="IPR036388">
    <property type="entry name" value="WH-like_DNA-bd_sf"/>
</dbReference>
<dbReference type="GO" id="GO:0030915">
    <property type="term" value="C:Smc5-Smc6 complex"/>
    <property type="evidence" value="ECO:0007669"/>
    <property type="project" value="InterPro"/>
</dbReference>
<dbReference type="PANTHER" id="PTHR20973:SF0">
    <property type="entry name" value="NON-STRUCTURAL MAINTENANCE OF CHROMOSOMES ELEMENT 1 HOMOLOG"/>
    <property type="match status" value="1"/>
</dbReference>
<dbReference type="GO" id="GO:0004842">
    <property type="term" value="F:ubiquitin-protein transferase activity"/>
    <property type="evidence" value="ECO:0007669"/>
    <property type="project" value="TreeGrafter"/>
</dbReference>
<dbReference type="Proteomes" id="UP000095282">
    <property type="component" value="Unplaced"/>
</dbReference>
<dbReference type="InterPro" id="IPR011513">
    <property type="entry name" value="Nse1"/>
</dbReference>
<dbReference type="Gene3D" id="1.10.10.10">
    <property type="entry name" value="Winged helix-like DNA-binding domain superfamily/Winged helix DNA-binding domain"/>
    <property type="match status" value="1"/>
</dbReference>
<feature type="region of interest" description="Disordered" evidence="1">
    <location>
        <begin position="320"/>
        <end position="399"/>
    </location>
</feature>
<name>A0A1I7TET0_9PELO</name>
<organism evidence="2 3">
    <name type="scientific">Caenorhabditis tropicalis</name>
    <dbReference type="NCBI Taxonomy" id="1561998"/>
    <lineage>
        <taxon>Eukaryota</taxon>
        <taxon>Metazoa</taxon>
        <taxon>Ecdysozoa</taxon>
        <taxon>Nematoda</taxon>
        <taxon>Chromadorea</taxon>
        <taxon>Rhabditida</taxon>
        <taxon>Rhabditina</taxon>
        <taxon>Rhabditomorpha</taxon>
        <taxon>Rhabditoidea</taxon>
        <taxon>Rhabditidae</taxon>
        <taxon>Peloderinae</taxon>
        <taxon>Caenorhabditis</taxon>
    </lineage>
</organism>
<feature type="compositionally biased region" description="Basic residues" evidence="1">
    <location>
        <begin position="320"/>
        <end position="329"/>
    </location>
</feature>
<keyword evidence="2" id="KW-1185">Reference proteome</keyword>
<dbReference type="GO" id="GO:0000724">
    <property type="term" value="P:double-strand break repair via homologous recombination"/>
    <property type="evidence" value="ECO:0007669"/>
    <property type="project" value="TreeGrafter"/>
</dbReference>
<reference evidence="3" key="1">
    <citation type="submission" date="2016-11" db="UniProtKB">
        <authorList>
            <consortium name="WormBaseParasite"/>
        </authorList>
    </citation>
    <scope>IDENTIFICATION</scope>
</reference>